<dbReference type="EMBL" id="JASCIS010000003">
    <property type="protein sequence ID" value="MDI3417800.1"/>
    <property type="molecule type" value="Genomic_DNA"/>
</dbReference>
<feature type="compositionally biased region" description="Basic and acidic residues" evidence="1">
    <location>
        <begin position="289"/>
        <end position="298"/>
    </location>
</feature>
<gene>
    <name evidence="4" type="ORF">QIT00_04345</name>
</gene>
<feature type="transmembrane region" description="Helical" evidence="2">
    <location>
        <begin position="57"/>
        <end position="75"/>
    </location>
</feature>
<reference evidence="4 5" key="1">
    <citation type="submission" date="2023-05" db="EMBL/GenBank/DDBJ databases">
        <title>Draft genome sequence of Streptomyces sp. B-S-A12 isolated from a cave soil in Thailand.</title>
        <authorList>
            <person name="Chamroensaksri N."/>
            <person name="Muangham S."/>
        </authorList>
    </citation>
    <scope>NUCLEOTIDE SEQUENCE [LARGE SCALE GENOMIC DNA]</scope>
    <source>
        <strain evidence="4 5">B-S-A12</strain>
    </source>
</reference>
<feature type="domain" description="DUF6777" evidence="3">
    <location>
        <begin position="135"/>
        <end position="296"/>
    </location>
</feature>
<organism evidence="4 5">
    <name type="scientific">Streptomyces luteolus</name>
    <dbReference type="NCBI Taxonomy" id="3043615"/>
    <lineage>
        <taxon>Bacteria</taxon>
        <taxon>Bacillati</taxon>
        <taxon>Actinomycetota</taxon>
        <taxon>Actinomycetes</taxon>
        <taxon>Kitasatosporales</taxon>
        <taxon>Streptomycetaceae</taxon>
        <taxon>Streptomyces</taxon>
    </lineage>
</organism>
<keyword evidence="2" id="KW-1133">Transmembrane helix</keyword>
<feature type="region of interest" description="Disordered" evidence="1">
    <location>
        <begin position="289"/>
        <end position="370"/>
    </location>
</feature>
<dbReference type="InterPro" id="IPR046704">
    <property type="entry name" value="DUF6777"/>
</dbReference>
<accession>A0ABT6SR05</accession>
<protein>
    <recommendedName>
        <fullName evidence="3">DUF6777 domain-containing protein</fullName>
    </recommendedName>
</protein>
<feature type="region of interest" description="Disordered" evidence="1">
    <location>
        <begin position="1"/>
        <end position="50"/>
    </location>
</feature>
<dbReference type="Proteomes" id="UP001237105">
    <property type="component" value="Unassembled WGS sequence"/>
</dbReference>
<feature type="compositionally biased region" description="Low complexity" evidence="1">
    <location>
        <begin position="361"/>
        <end position="370"/>
    </location>
</feature>
<feature type="compositionally biased region" description="Gly residues" evidence="1">
    <location>
        <begin position="9"/>
        <end position="35"/>
    </location>
</feature>
<keyword evidence="2" id="KW-0472">Membrane</keyword>
<feature type="compositionally biased region" description="Acidic residues" evidence="1">
    <location>
        <begin position="348"/>
        <end position="360"/>
    </location>
</feature>
<evidence type="ECO:0000313" key="4">
    <source>
        <dbReference type="EMBL" id="MDI3417800.1"/>
    </source>
</evidence>
<dbReference type="Pfam" id="PF20568">
    <property type="entry name" value="DUF6777"/>
    <property type="match status" value="1"/>
</dbReference>
<evidence type="ECO:0000313" key="5">
    <source>
        <dbReference type="Proteomes" id="UP001237105"/>
    </source>
</evidence>
<evidence type="ECO:0000256" key="1">
    <source>
        <dbReference type="SAM" id="MobiDB-lite"/>
    </source>
</evidence>
<feature type="region of interest" description="Disordered" evidence="1">
    <location>
        <begin position="101"/>
        <end position="149"/>
    </location>
</feature>
<evidence type="ECO:0000256" key="2">
    <source>
        <dbReference type="SAM" id="Phobius"/>
    </source>
</evidence>
<name>A0ABT6SR05_9ACTN</name>
<feature type="compositionally biased region" description="Pro residues" evidence="1">
    <location>
        <begin position="335"/>
        <end position="347"/>
    </location>
</feature>
<comment type="caution">
    <text evidence="4">The sequence shown here is derived from an EMBL/GenBank/DDBJ whole genome shotgun (WGS) entry which is preliminary data.</text>
</comment>
<proteinExistence type="predicted"/>
<evidence type="ECO:0000259" key="3">
    <source>
        <dbReference type="Pfam" id="PF20568"/>
    </source>
</evidence>
<keyword evidence="5" id="KW-1185">Reference proteome</keyword>
<keyword evidence="2" id="KW-0812">Transmembrane</keyword>
<sequence length="370" mass="37238">MSSTPWSGRGSGDGSGGSGGSGGGESGGGDGGDGGGAEDRGGGEGGGKPWWRRAPRVALVTGVIVAAVALVVLLTRPDGGDGGGGGGTASGEIFLEPAASQGEAPFTESTARGTAKSASPTATPTETEDTGGRATISGSTPALYGGSRSTASCDVEQQIEFLQKETAKASAFADVEGVEANELPDYLRSLTPVQLRADTRVTNHGFKDGKATGYQAILQAGTAVLVDDRGVPRVRCACGNPLLPPVAVKTTPKETGERWPAYQPSKVVVVREATTVVNVFVLVDPETGEWFKRDKGDGSGDTDTPTTPPTGQSPSPGTSAPSPPSDESPETSAPPNSPEPESPSPSPEEPEPESPPEDTAPDTTPAAPGY</sequence>
<dbReference type="RefSeq" id="WP_282533711.1">
    <property type="nucleotide sequence ID" value="NZ_JASCIS010000003.1"/>
</dbReference>
<feature type="compositionally biased region" description="Low complexity" evidence="1">
    <location>
        <begin position="301"/>
        <end position="320"/>
    </location>
</feature>